<dbReference type="GO" id="GO:0016020">
    <property type="term" value="C:membrane"/>
    <property type="evidence" value="ECO:0007669"/>
    <property type="project" value="UniProtKB-SubCell"/>
</dbReference>
<dbReference type="Pfam" id="PF02104">
    <property type="entry name" value="SURF1"/>
    <property type="match status" value="1"/>
</dbReference>
<evidence type="ECO:0000313" key="6">
    <source>
        <dbReference type="EMBL" id="CAB4903114.1"/>
    </source>
</evidence>
<dbReference type="InterPro" id="IPR045214">
    <property type="entry name" value="Surf1/Surf4"/>
</dbReference>
<dbReference type="PANTHER" id="PTHR23427">
    <property type="entry name" value="SURFEIT LOCUS PROTEIN"/>
    <property type="match status" value="1"/>
</dbReference>
<dbReference type="PANTHER" id="PTHR23427:SF2">
    <property type="entry name" value="SURFEIT LOCUS PROTEIN 1"/>
    <property type="match status" value="1"/>
</dbReference>
<proteinExistence type="predicted"/>
<dbReference type="AlphaFoldDB" id="A0A6J7G8J0"/>
<keyword evidence="2 5" id="KW-0812">Transmembrane</keyword>
<feature type="transmembrane region" description="Helical" evidence="5">
    <location>
        <begin position="214"/>
        <end position="233"/>
    </location>
</feature>
<keyword evidence="4 5" id="KW-0472">Membrane</keyword>
<accession>A0A6J7G8J0</accession>
<name>A0A6J7G8J0_9ZZZZ</name>
<reference evidence="6" key="1">
    <citation type="submission" date="2020-05" db="EMBL/GenBank/DDBJ databases">
        <authorList>
            <person name="Chiriac C."/>
            <person name="Salcher M."/>
            <person name="Ghai R."/>
            <person name="Kavagutti S V."/>
        </authorList>
    </citation>
    <scope>NUCLEOTIDE SEQUENCE</scope>
</reference>
<protein>
    <submittedName>
        <fullName evidence="6">Unannotated protein</fullName>
    </submittedName>
</protein>
<keyword evidence="3 5" id="KW-1133">Transmembrane helix</keyword>
<comment type="subcellular location">
    <subcellularLocation>
        <location evidence="1">Membrane</location>
    </subcellularLocation>
</comment>
<dbReference type="PROSITE" id="PS50895">
    <property type="entry name" value="SURF1"/>
    <property type="match status" value="1"/>
</dbReference>
<sequence length="249" mass="27377">MLSLLRTPRWISFTALVIVLIVAFGLLSRWQWSRAETHRMERIAIDERANMPPVPLARLIPLGTQLPGDLEWRQASAIGTFTGQSALVRKRPLDGQNGFWVMSALQLADGTFVWINRGWTQATGDALRTPTVAPAPTGTVELIGRLRPSESGPNPQPKDLPEGQVTDADMAILPSVSGPANDLYLELVSSTPDAHAGLTLLTPPEIDDSRNISYAVQWLLFAAVGIVGWFFFLRREARADASEEADQRN</sequence>
<organism evidence="6">
    <name type="scientific">freshwater metagenome</name>
    <dbReference type="NCBI Taxonomy" id="449393"/>
    <lineage>
        <taxon>unclassified sequences</taxon>
        <taxon>metagenomes</taxon>
        <taxon>ecological metagenomes</taxon>
    </lineage>
</organism>
<evidence type="ECO:0000256" key="5">
    <source>
        <dbReference type="SAM" id="Phobius"/>
    </source>
</evidence>
<dbReference type="InterPro" id="IPR002994">
    <property type="entry name" value="Surf1/Shy1"/>
</dbReference>
<evidence type="ECO:0000256" key="1">
    <source>
        <dbReference type="ARBA" id="ARBA00004370"/>
    </source>
</evidence>
<evidence type="ECO:0000256" key="3">
    <source>
        <dbReference type="ARBA" id="ARBA00022989"/>
    </source>
</evidence>
<dbReference type="EMBL" id="CAFBMR010000004">
    <property type="protein sequence ID" value="CAB4903114.1"/>
    <property type="molecule type" value="Genomic_DNA"/>
</dbReference>
<feature type="transmembrane region" description="Helical" evidence="5">
    <location>
        <begin position="12"/>
        <end position="32"/>
    </location>
</feature>
<evidence type="ECO:0000256" key="2">
    <source>
        <dbReference type="ARBA" id="ARBA00022692"/>
    </source>
</evidence>
<dbReference type="CDD" id="cd06662">
    <property type="entry name" value="SURF1"/>
    <property type="match status" value="1"/>
</dbReference>
<gene>
    <name evidence="6" type="ORF">UFOPK3610_00242</name>
</gene>
<evidence type="ECO:0000256" key="4">
    <source>
        <dbReference type="ARBA" id="ARBA00023136"/>
    </source>
</evidence>